<evidence type="ECO:0000313" key="3">
    <source>
        <dbReference type="Proteomes" id="UP000317722"/>
    </source>
</evidence>
<dbReference type="GO" id="GO:0006629">
    <property type="term" value="P:lipid metabolic process"/>
    <property type="evidence" value="ECO:0007669"/>
    <property type="project" value="InterPro"/>
</dbReference>
<dbReference type="AlphaFoldDB" id="A0A502CQ62"/>
<dbReference type="InterPro" id="IPR030395">
    <property type="entry name" value="GP_PDE_dom"/>
</dbReference>
<name>A0A502CQ62_9MICO</name>
<comment type="caution">
    <text evidence="2">The sequence shown here is derived from an EMBL/GenBank/DDBJ whole genome shotgun (WGS) entry which is preliminary data.</text>
</comment>
<dbReference type="OrthoDB" id="5241788at2"/>
<evidence type="ECO:0000313" key="2">
    <source>
        <dbReference type="EMBL" id="TPG14953.1"/>
    </source>
</evidence>
<dbReference type="Proteomes" id="UP000317722">
    <property type="component" value="Unassembled WGS sequence"/>
</dbReference>
<keyword evidence="3" id="KW-1185">Reference proteome</keyword>
<feature type="domain" description="GP-PDE" evidence="1">
    <location>
        <begin position="9"/>
        <end position="243"/>
    </location>
</feature>
<accession>A0A502CQ62</accession>
<dbReference type="Pfam" id="PF03009">
    <property type="entry name" value="GDPD"/>
    <property type="match status" value="1"/>
</dbReference>
<dbReference type="GO" id="GO:0008081">
    <property type="term" value="F:phosphoric diester hydrolase activity"/>
    <property type="evidence" value="ECO:0007669"/>
    <property type="project" value="InterPro"/>
</dbReference>
<organism evidence="2 3">
    <name type="scientific">Pedococcus bigeumensis</name>
    <dbReference type="NCBI Taxonomy" id="433644"/>
    <lineage>
        <taxon>Bacteria</taxon>
        <taxon>Bacillati</taxon>
        <taxon>Actinomycetota</taxon>
        <taxon>Actinomycetes</taxon>
        <taxon>Micrococcales</taxon>
        <taxon>Intrasporangiaceae</taxon>
        <taxon>Pedococcus</taxon>
    </lineage>
</organism>
<dbReference type="CDD" id="cd08561">
    <property type="entry name" value="GDPD_cytoplasmic_ScUgpQ2_like"/>
    <property type="match status" value="1"/>
</dbReference>
<protein>
    <submittedName>
        <fullName evidence="2">Glycerophosphodiester phosphodiesterase</fullName>
    </submittedName>
</protein>
<reference evidence="2 3" key="1">
    <citation type="journal article" date="2019" name="Environ. Microbiol.">
        <title>Species interactions and distinct microbial communities in high Arctic permafrost affected cryosols are associated with the CH4 and CO2 gas fluxes.</title>
        <authorList>
            <person name="Altshuler I."/>
            <person name="Hamel J."/>
            <person name="Turney S."/>
            <person name="Magnuson E."/>
            <person name="Levesque R."/>
            <person name="Greer C."/>
            <person name="Whyte L.G."/>
        </authorList>
    </citation>
    <scope>NUCLEOTIDE SEQUENCE [LARGE SCALE GENOMIC DNA]</scope>
    <source>
        <strain evidence="2 3">S9.3A</strain>
    </source>
</reference>
<proteinExistence type="predicted"/>
<dbReference type="SUPFAM" id="SSF51695">
    <property type="entry name" value="PLC-like phosphodiesterases"/>
    <property type="match status" value="1"/>
</dbReference>
<dbReference type="Gene3D" id="3.20.20.190">
    <property type="entry name" value="Phosphatidylinositol (PI) phosphodiesterase"/>
    <property type="match status" value="1"/>
</dbReference>
<dbReference type="PANTHER" id="PTHR46211">
    <property type="entry name" value="GLYCEROPHOSPHORYL DIESTER PHOSPHODIESTERASE"/>
    <property type="match status" value="1"/>
</dbReference>
<dbReference type="PANTHER" id="PTHR46211:SF14">
    <property type="entry name" value="GLYCEROPHOSPHODIESTER PHOSPHODIESTERASE"/>
    <property type="match status" value="1"/>
</dbReference>
<dbReference type="RefSeq" id="WP_140742335.1">
    <property type="nucleotide sequence ID" value="NZ_RCZM01000005.1"/>
</dbReference>
<dbReference type="InterPro" id="IPR017946">
    <property type="entry name" value="PLC-like_Pdiesterase_TIM-brl"/>
</dbReference>
<evidence type="ECO:0000259" key="1">
    <source>
        <dbReference type="PROSITE" id="PS51704"/>
    </source>
</evidence>
<dbReference type="EMBL" id="RCZM01000005">
    <property type="protein sequence ID" value="TPG14953.1"/>
    <property type="molecule type" value="Genomic_DNA"/>
</dbReference>
<gene>
    <name evidence="2" type="ORF">EAH86_15560</name>
</gene>
<dbReference type="PROSITE" id="PS51704">
    <property type="entry name" value="GP_PDE"/>
    <property type="match status" value="1"/>
</dbReference>
<sequence length="267" mass="28839">MAYGSELGPIALAHRGGASLAPENTLAAFGLSTALGIRYLETDVRLTADGELICFHDATLDRVTDGRGPVARHTLASLRQLRVLGREPIPTLSEALEAFPEARFTIDLKERSAIGALAKVLQHKDFRERVCVAGAWDGCLDVVRAQVPGVRTALGWRALAAVVTCARAGMPPARRFATAEFLHVPDRMGRVQVFVERLVTGAHGIGVKVVVWTVNDQPSMVRLLDAGVDGIITDRPDLLREVLVARNQWTPMPVWPGTSTSPRSLAS</sequence>